<keyword evidence="2" id="KW-1185">Reference proteome</keyword>
<evidence type="ECO:0000313" key="2">
    <source>
        <dbReference type="Proteomes" id="UP001165393"/>
    </source>
</evidence>
<dbReference type="RefSeq" id="WP_251259575.1">
    <property type="nucleotide sequence ID" value="NZ_JAMQGP010000001.1"/>
</dbReference>
<name>A0AA42B603_9GAMM</name>
<accession>A0AA42B603</accession>
<reference evidence="1 2" key="1">
    <citation type="journal article" date="2013" name="Antonie Van Leeuwenhoek">
        <title>Echinimonas agarilytica gen. nov., sp. nov., a new gammaproteobacterium isolated from the sea urchin Strongylocentrotus intermedius.</title>
        <authorList>
            <person name="Nedashkovskaya O.I."/>
            <person name="Stenkova A.M."/>
            <person name="Zhukova N.V."/>
            <person name="Van Trappen S."/>
            <person name="Lee J.S."/>
            <person name="Kim S.B."/>
        </authorList>
    </citation>
    <scope>NUCLEOTIDE SEQUENCE [LARGE SCALE GENOMIC DNA]</scope>
    <source>
        <strain evidence="1 2">KMM 6351</strain>
    </source>
</reference>
<comment type="caution">
    <text evidence="1">The sequence shown here is derived from an EMBL/GenBank/DDBJ whole genome shotgun (WGS) entry which is preliminary data.</text>
</comment>
<evidence type="ECO:0000313" key="1">
    <source>
        <dbReference type="EMBL" id="MCM2678247.1"/>
    </source>
</evidence>
<dbReference type="Proteomes" id="UP001165393">
    <property type="component" value="Unassembled WGS sequence"/>
</dbReference>
<sequence length="293" mass="32742">MSDNLYHSSEFQQQVLVVSQSPTDFSPEQLSQYSANQVVAIELGVYQALQKLRRKANELTLLEQAWATSWSSYPISSDALDIASAAARLLSDYEDNIPQYTLAQWLSSAENRAHLMFVLQRIDRQAQCDWAREFHLRPDLKAKAPAELLVDVALNCRDSKLMMAAIDRGEYDVVADAFGRVIVEFDSQDSLTLLSHAAQTPVLTVIVMPILGQTYGFMPEVQQLMMDSLHNDRLAPSGASALARFGTQQTLARVLQKVDRGELNENAAQFARLAVQRSPYTPEQLLALNRAEP</sequence>
<dbReference type="AlphaFoldDB" id="A0AA42B603"/>
<dbReference type="EMBL" id="JAMQGP010000001">
    <property type="protein sequence ID" value="MCM2678247.1"/>
    <property type="molecule type" value="Genomic_DNA"/>
</dbReference>
<organism evidence="1 2">
    <name type="scientific">Echinimonas agarilytica</name>
    <dbReference type="NCBI Taxonomy" id="1215918"/>
    <lineage>
        <taxon>Bacteria</taxon>
        <taxon>Pseudomonadati</taxon>
        <taxon>Pseudomonadota</taxon>
        <taxon>Gammaproteobacteria</taxon>
        <taxon>Alteromonadales</taxon>
        <taxon>Echinimonadaceae</taxon>
        <taxon>Echinimonas</taxon>
    </lineage>
</organism>
<proteinExistence type="predicted"/>
<protein>
    <submittedName>
        <fullName evidence="1">Uncharacterized protein</fullName>
    </submittedName>
</protein>
<gene>
    <name evidence="1" type="ORF">NAF29_01010</name>
</gene>